<sequence length="50" mass="6019">MRSPFTDRREDIVPRSLRDLLATEAAQAPRPADDRRRRRQRRTMTNRRVA</sequence>
<feature type="compositionally biased region" description="Basic residues" evidence="1">
    <location>
        <begin position="36"/>
        <end position="50"/>
    </location>
</feature>
<accession>A0A7W7IKP5</accession>
<reference evidence="3 4" key="2">
    <citation type="submission" date="2020-08" db="EMBL/GenBank/DDBJ databases">
        <title>Sequencing the genomes of 1000 actinobacteria strains.</title>
        <authorList>
            <person name="Klenk H.-P."/>
        </authorList>
    </citation>
    <scope>NUCLEOTIDE SEQUENCE [LARGE SCALE GENOMIC DNA]</scope>
    <source>
        <strain evidence="3 4">DSM 44772</strain>
    </source>
</reference>
<organism evidence="3 4">
    <name type="scientific">Actinomadura livida</name>
    <dbReference type="NCBI Taxonomy" id="79909"/>
    <lineage>
        <taxon>Bacteria</taxon>
        <taxon>Bacillati</taxon>
        <taxon>Actinomycetota</taxon>
        <taxon>Actinomycetes</taxon>
        <taxon>Streptosporangiales</taxon>
        <taxon>Thermomonosporaceae</taxon>
        <taxon>Actinomadura</taxon>
    </lineage>
</organism>
<gene>
    <name evidence="3" type="ORF">F4557_007295</name>
    <name evidence="2" type="ORF">GCM10009546_14330</name>
</gene>
<evidence type="ECO:0000313" key="2">
    <source>
        <dbReference type="EMBL" id="GAA0553434.1"/>
    </source>
</evidence>
<reference evidence="2" key="3">
    <citation type="submission" date="2023-12" db="EMBL/GenBank/DDBJ databases">
        <authorList>
            <person name="Sun Q."/>
            <person name="Inoue M."/>
        </authorList>
    </citation>
    <scope>NUCLEOTIDE SEQUENCE</scope>
    <source>
        <strain evidence="2">JCM 10667</strain>
    </source>
</reference>
<protein>
    <submittedName>
        <fullName evidence="3">Uncharacterized protein</fullName>
    </submittedName>
</protein>
<dbReference type="Proteomes" id="UP000549343">
    <property type="component" value="Unassembled WGS sequence"/>
</dbReference>
<feature type="compositionally biased region" description="Basic and acidic residues" evidence="1">
    <location>
        <begin position="1"/>
        <end position="18"/>
    </location>
</feature>
<evidence type="ECO:0000313" key="3">
    <source>
        <dbReference type="EMBL" id="MBB4778877.1"/>
    </source>
</evidence>
<reference evidence="2 5" key="1">
    <citation type="journal article" date="2019" name="Int. J. Syst. Evol. Microbiol.">
        <title>The Global Catalogue of Microorganisms (GCM) 10K type strain sequencing project: providing services to taxonomists for standard genome sequencing and annotation.</title>
        <authorList>
            <consortium name="The Broad Institute Genomics Platform"/>
            <consortium name="The Broad Institute Genome Sequencing Center for Infectious Disease"/>
            <person name="Wu L."/>
            <person name="Ma J."/>
        </authorList>
    </citation>
    <scope>NUCLEOTIDE SEQUENCE [LARGE SCALE GENOMIC DNA]</scope>
    <source>
        <strain evidence="2 5">JCM 10667</strain>
    </source>
</reference>
<dbReference type="EMBL" id="JACHMV010000001">
    <property type="protein sequence ID" value="MBB4778877.1"/>
    <property type="molecule type" value="Genomic_DNA"/>
</dbReference>
<feature type="region of interest" description="Disordered" evidence="1">
    <location>
        <begin position="1"/>
        <end position="50"/>
    </location>
</feature>
<dbReference type="EMBL" id="BAAAHD010000012">
    <property type="protein sequence ID" value="GAA0553434.1"/>
    <property type="molecule type" value="Genomic_DNA"/>
</dbReference>
<keyword evidence="5" id="KW-1185">Reference proteome</keyword>
<evidence type="ECO:0000313" key="5">
    <source>
        <dbReference type="Proteomes" id="UP001501427"/>
    </source>
</evidence>
<evidence type="ECO:0000256" key="1">
    <source>
        <dbReference type="SAM" id="MobiDB-lite"/>
    </source>
</evidence>
<name>A0A7W7IKP5_9ACTN</name>
<comment type="caution">
    <text evidence="3">The sequence shown here is derived from an EMBL/GenBank/DDBJ whole genome shotgun (WGS) entry which is preliminary data.</text>
</comment>
<evidence type="ECO:0000313" key="4">
    <source>
        <dbReference type="Proteomes" id="UP000549343"/>
    </source>
</evidence>
<dbReference type="Proteomes" id="UP001501427">
    <property type="component" value="Unassembled WGS sequence"/>
</dbReference>
<dbReference type="RefSeq" id="WP_184890102.1">
    <property type="nucleotide sequence ID" value="NZ_BAAAHD010000012.1"/>
</dbReference>
<dbReference type="AlphaFoldDB" id="A0A7W7IKP5"/>
<proteinExistence type="predicted"/>